<organism evidence="2 3">
    <name type="scientific">Clonorchis sinensis</name>
    <name type="common">Chinese liver fluke</name>
    <dbReference type="NCBI Taxonomy" id="79923"/>
    <lineage>
        <taxon>Eukaryota</taxon>
        <taxon>Metazoa</taxon>
        <taxon>Spiralia</taxon>
        <taxon>Lophotrochozoa</taxon>
        <taxon>Platyhelminthes</taxon>
        <taxon>Trematoda</taxon>
        <taxon>Digenea</taxon>
        <taxon>Opisthorchiida</taxon>
        <taxon>Opisthorchiata</taxon>
        <taxon>Opisthorchiidae</taxon>
        <taxon>Clonorchis</taxon>
    </lineage>
</organism>
<reference evidence="2 3" key="1">
    <citation type="journal article" date="2018" name="Biotechnol. Adv.">
        <title>Improved genomic resources and new bioinformatic workflow for the carcinogenic parasite Clonorchis sinensis: Biotechnological implications.</title>
        <authorList>
            <person name="Wang D."/>
            <person name="Korhonen P.K."/>
            <person name="Gasser R.B."/>
            <person name="Young N.D."/>
        </authorList>
    </citation>
    <scope>NUCLEOTIDE SEQUENCE [LARGE SCALE GENOMIC DNA]</scope>
    <source>
        <strain evidence="2">Cs-k2</strain>
    </source>
</reference>
<dbReference type="AlphaFoldDB" id="A0A8T1MHA2"/>
<gene>
    <name evidence="2" type="ORF">CSKR_107705</name>
</gene>
<protein>
    <submittedName>
        <fullName evidence="2">Sperm-associated antigen 17</fullName>
    </submittedName>
</protein>
<sequence length="334" mass="38087">MRLNPYPVSSTACAPSLYTPLRNFDFDCVQQCVIAPGHCRTAIDTDPSSSIMVGTGNLVGRVVVGGEELESLPIMFVLVHSLANNKVRQQWQDHLRPRAHRTNKVQEGPILVIGLKYHAQRVPWYAWRISTGITATVTRKGRRKEEKYPDKAEAEKLKLELRERKLNEFWQQVNILMRDNPNGMLGNIATLDYRVKPELLPDSLVKLESRNVFGMKMFDELSVLLYDLIDFRRQWENYLKHLKVISLPEFRELTPSRSADFSPVTPTQTAHIEPSPGEEDSISNKLVGIPTDRTCNLNTLIDMRTYSQTLEGIAVEDTSIELILHAIVEQVSHR</sequence>
<proteinExistence type="predicted"/>
<keyword evidence="3" id="KW-1185">Reference proteome</keyword>
<dbReference type="Proteomes" id="UP000286415">
    <property type="component" value="Unassembled WGS sequence"/>
</dbReference>
<dbReference type="PANTHER" id="PTHR21963">
    <property type="entry name" value="PF6"/>
    <property type="match status" value="1"/>
</dbReference>
<dbReference type="GO" id="GO:0005576">
    <property type="term" value="C:extracellular region"/>
    <property type="evidence" value="ECO:0007669"/>
    <property type="project" value="GOC"/>
</dbReference>
<reference evidence="2 3" key="2">
    <citation type="journal article" date="2021" name="Genomics">
        <title>High-quality reference genome for Clonorchis sinensis.</title>
        <authorList>
            <person name="Young N.D."/>
            <person name="Stroehlein A.J."/>
            <person name="Kinkar L."/>
            <person name="Wang T."/>
            <person name="Sohn W.M."/>
            <person name="Chang B.C.H."/>
            <person name="Kaur P."/>
            <person name="Weisz D."/>
            <person name="Dudchenko O."/>
            <person name="Aiden E.L."/>
            <person name="Korhonen P.K."/>
            <person name="Gasser R.B."/>
        </authorList>
    </citation>
    <scope>NUCLEOTIDE SEQUENCE [LARGE SCALE GENOMIC DNA]</scope>
    <source>
        <strain evidence="2">Cs-k2</strain>
    </source>
</reference>
<dbReference type="EMBL" id="NIRI02000042">
    <property type="protein sequence ID" value="KAG5448757.1"/>
    <property type="molecule type" value="Genomic_DNA"/>
</dbReference>
<dbReference type="OrthoDB" id="10257153at2759"/>
<evidence type="ECO:0000256" key="1">
    <source>
        <dbReference type="SAM" id="MobiDB-lite"/>
    </source>
</evidence>
<dbReference type="GO" id="GO:1990716">
    <property type="term" value="C:axonemal central apparatus"/>
    <property type="evidence" value="ECO:0007669"/>
    <property type="project" value="TreeGrafter"/>
</dbReference>
<evidence type="ECO:0000313" key="3">
    <source>
        <dbReference type="Proteomes" id="UP000286415"/>
    </source>
</evidence>
<feature type="compositionally biased region" description="Polar residues" evidence="1">
    <location>
        <begin position="258"/>
        <end position="270"/>
    </location>
</feature>
<evidence type="ECO:0000313" key="2">
    <source>
        <dbReference type="EMBL" id="KAG5448757.1"/>
    </source>
</evidence>
<dbReference type="GO" id="GO:0003351">
    <property type="term" value="P:epithelial cilium movement involved in extracellular fluid movement"/>
    <property type="evidence" value="ECO:0007669"/>
    <property type="project" value="TreeGrafter"/>
</dbReference>
<name>A0A8T1MHA2_CLOSI</name>
<feature type="region of interest" description="Disordered" evidence="1">
    <location>
        <begin position="258"/>
        <end position="284"/>
    </location>
</feature>
<dbReference type="GO" id="GO:1904158">
    <property type="term" value="P:axonemal central apparatus assembly"/>
    <property type="evidence" value="ECO:0007669"/>
    <property type="project" value="TreeGrafter"/>
</dbReference>
<accession>A0A8T1MHA2</accession>
<comment type="caution">
    <text evidence="2">The sequence shown here is derived from an EMBL/GenBank/DDBJ whole genome shotgun (WGS) entry which is preliminary data.</text>
</comment>
<dbReference type="InterPro" id="IPR026173">
    <property type="entry name" value="SPAG17"/>
</dbReference>
<dbReference type="PANTHER" id="PTHR21963:SF1">
    <property type="entry name" value="SPERM-ASSOCIATED ANTIGEN 17"/>
    <property type="match status" value="1"/>
</dbReference>